<gene>
    <name evidence="3" type="ORF">POL25_06905</name>
</gene>
<reference evidence="3 4" key="1">
    <citation type="submission" date="2022-11" db="EMBL/GenBank/DDBJ databases">
        <title>Minimal conservation of predation-associated metabolite biosynthetic gene clusters underscores biosynthetic potential of Myxococcota including descriptions for ten novel species: Archangium lansinium sp. nov., Myxococcus landrumus sp. nov., Nannocystis bai.</title>
        <authorList>
            <person name="Ahearne A."/>
            <person name="Stevens C."/>
            <person name="Dowd S."/>
        </authorList>
    </citation>
    <scope>NUCLEOTIDE SEQUENCE [LARGE SCALE GENOMIC DNA]</scope>
    <source>
        <strain evidence="3 4">BB15-2</strain>
    </source>
</reference>
<dbReference type="InterPro" id="IPR025391">
    <property type="entry name" value="DUF4123"/>
</dbReference>
<organism evidence="3 4">
    <name type="scientific">Nannocystis bainbridge</name>
    <dbReference type="NCBI Taxonomy" id="2995303"/>
    <lineage>
        <taxon>Bacteria</taxon>
        <taxon>Pseudomonadati</taxon>
        <taxon>Myxococcota</taxon>
        <taxon>Polyangia</taxon>
        <taxon>Nannocystales</taxon>
        <taxon>Nannocystaceae</taxon>
        <taxon>Nannocystis</taxon>
    </lineage>
</organism>
<dbReference type="Proteomes" id="UP001221686">
    <property type="component" value="Unassembled WGS sequence"/>
</dbReference>
<evidence type="ECO:0000313" key="4">
    <source>
        <dbReference type="Proteomes" id="UP001221686"/>
    </source>
</evidence>
<dbReference type="Pfam" id="PF18660">
    <property type="entry name" value="Tsi6"/>
    <property type="match status" value="1"/>
</dbReference>
<protein>
    <submittedName>
        <fullName evidence="3">Immunity protein Tsi6 family protein</fullName>
    </submittedName>
</protein>
<accession>A0ABT5DV90</accession>
<sequence>MADTMRILSRDAFAEVLREAQQRARELDPSRWPLLRQVDAQLEFMARTTADGRVPYPEERARTTVGPLAARELESIDPEFADQLEELDYTFHRYPLLPKGPPLRRRGILQVWTGRDAFRKLILEHGEPRTVGTARADFVVHADAAGSPQFQIVWDGVCAHVRAHDPHQLTIDGAPGWYGELANRGWVKAGATTFRFLVEDRTPPRSPAAPTPASAAALEQLRRRRDAGDLYAVIDAARSDRALVLLDESVDPHASLYDGEPGRALDDVAPYLVQFRRDSGLLDRLVTEGWGDAWGIFLESSAEFEAVRRHLRQFLVVKGEGQSRRLFFRFYDPRVMRTTAEVLTAEQRAELLQDLGCILYEDEDGGLRELR</sequence>
<comment type="caution">
    <text evidence="3">The sequence shown here is derived from an EMBL/GenBank/DDBJ whole genome shotgun (WGS) entry which is preliminary data.</text>
</comment>
<dbReference type="EMBL" id="JAQNDL010000001">
    <property type="protein sequence ID" value="MDC0716613.1"/>
    <property type="molecule type" value="Genomic_DNA"/>
</dbReference>
<name>A0ABT5DV90_9BACT</name>
<evidence type="ECO:0000313" key="3">
    <source>
        <dbReference type="EMBL" id="MDC0716613.1"/>
    </source>
</evidence>
<dbReference type="InterPro" id="IPR040818">
    <property type="entry name" value="Tsi6"/>
</dbReference>
<feature type="domain" description="Tsi6" evidence="2">
    <location>
        <begin position="15"/>
        <end position="90"/>
    </location>
</feature>
<proteinExistence type="predicted"/>
<keyword evidence="4" id="KW-1185">Reference proteome</keyword>
<feature type="domain" description="DUF4123" evidence="1">
    <location>
        <begin position="230"/>
        <end position="349"/>
    </location>
</feature>
<evidence type="ECO:0000259" key="1">
    <source>
        <dbReference type="Pfam" id="PF13503"/>
    </source>
</evidence>
<evidence type="ECO:0000259" key="2">
    <source>
        <dbReference type="Pfam" id="PF18660"/>
    </source>
</evidence>
<dbReference type="RefSeq" id="WP_272085105.1">
    <property type="nucleotide sequence ID" value="NZ_JAQNDL010000001.1"/>
</dbReference>
<dbReference type="Pfam" id="PF13503">
    <property type="entry name" value="DUF4123"/>
    <property type="match status" value="1"/>
</dbReference>